<gene>
    <name evidence="1" type="ORF">Cvel_25978</name>
</gene>
<dbReference type="AlphaFoldDB" id="A0A0G4HBG0"/>
<accession>A0A0G4HBG0</accession>
<organism evidence="1">
    <name type="scientific">Chromera velia CCMP2878</name>
    <dbReference type="NCBI Taxonomy" id="1169474"/>
    <lineage>
        <taxon>Eukaryota</taxon>
        <taxon>Sar</taxon>
        <taxon>Alveolata</taxon>
        <taxon>Colpodellida</taxon>
        <taxon>Chromeraceae</taxon>
        <taxon>Chromera</taxon>
    </lineage>
</organism>
<dbReference type="VEuPathDB" id="CryptoDB:Cvel_25978"/>
<sequence length="183" mass="21795">MAYYGAAPAVQYPTYTYAYGDASQLQGGQTYASQYAGYSYPQTQYPAAVQQPYTYAQPVYQQTAPQTRSVSGETSQPQAPPFWDRTFWREQTPNHLPFESERSPLASHWFREDYKDNFSRPLRQQLRELEPPLVEEEERVLPWKERQYRRFVRLLENPRSDYILYTTPLLWMAYLGYYFYRGE</sequence>
<evidence type="ECO:0000313" key="1">
    <source>
        <dbReference type="EMBL" id="CEM41370.1"/>
    </source>
</evidence>
<proteinExistence type="predicted"/>
<name>A0A0G4HBG0_9ALVE</name>
<reference evidence="1" key="1">
    <citation type="submission" date="2014-11" db="EMBL/GenBank/DDBJ databases">
        <authorList>
            <person name="Otto D Thomas"/>
            <person name="Naeem Raeece"/>
        </authorList>
    </citation>
    <scope>NUCLEOTIDE SEQUENCE</scope>
</reference>
<dbReference type="EMBL" id="CDMZ01002221">
    <property type="protein sequence ID" value="CEM41370.1"/>
    <property type="molecule type" value="Genomic_DNA"/>
</dbReference>
<protein>
    <submittedName>
        <fullName evidence="1">Uncharacterized protein</fullName>
    </submittedName>
</protein>